<comment type="caution">
    <text evidence="1">The sequence shown here is derived from an EMBL/GenBank/DDBJ whole genome shotgun (WGS) entry which is preliminary data.</text>
</comment>
<accession>D6RPF6</accession>
<dbReference type="AlphaFoldDB" id="D6RPF6"/>
<dbReference type="KEGG" id="cci:CC1G_15089"/>
<reference evidence="1 2" key="1">
    <citation type="journal article" date="2010" name="Proc. Natl. Acad. Sci. U.S.A.">
        <title>Insights into evolution of multicellular fungi from the assembled chromosomes of the mushroom Coprinopsis cinerea (Coprinus cinereus).</title>
        <authorList>
            <person name="Stajich J.E."/>
            <person name="Wilke S.K."/>
            <person name="Ahren D."/>
            <person name="Au C.H."/>
            <person name="Birren B.W."/>
            <person name="Borodovsky M."/>
            <person name="Burns C."/>
            <person name="Canback B."/>
            <person name="Casselton L.A."/>
            <person name="Cheng C.K."/>
            <person name="Deng J."/>
            <person name="Dietrich F.S."/>
            <person name="Fargo D.C."/>
            <person name="Farman M.L."/>
            <person name="Gathman A.C."/>
            <person name="Goldberg J."/>
            <person name="Guigo R."/>
            <person name="Hoegger P.J."/>
            <person name="Hooker J.B."/>
            <person name="Huggins A."/>
            <person name="James T.Y."/>
            <person name="Kamada T."/>
            <person name="Kilaru S."/>
            <person name="Kodira C."/>
            <person name="Kues U."/>
            <person name="Kupfer D."/>
            <person name="Kwan H.S."/>
            <person name="Lomsadze A."/>
            <person name="Li W."/>
            <person name="Lilly W.W."/>
            <person name="Ma L.J."/>
            <person name="Mackey A.J."/>
            <person name="Manning G."/>
            <person name="Martin F."/>
            <person name="Muraguchi H."/>
            <person name="Natvig D.O."/>
            <person name="Palmerini H."/>
            <person name="Ramesh M.A."/>
            <person name="Rehmeyer C.J."/>
            <person name="Roe B.A."/>
            <person name="Shenoy N."/>
            <person name="Stanke M."/>
            <person name="Ter-Hovhannisyan V."/>
            <person name="Tunlid A."/>
            <person name="Velagapudi R."/>
            <person name="Vision T.J."/>
            <person name="Zeng Q."/>
            <person name="Zolan M.E."/>
            <person name="Pukkila P.J."/>
        </authorList>
    </citation>
    <scope>NUCLEOTIDE SEQUENCE [LARGE SCALE GENOMIC DNA]</scope>
    <source>
        <strain evidence="2">Okayama-7 / 130 / ATCC MYA-4618 / FGSC 9003</strain>
    </source>
</reference>
<gene>
    <name evidence="1" type="ORF">CC1G_15089</name>
</gene>
<dbReference type="Proteomes" id="UP000001861">
    <property type="component" value="Unassembled WGS sequence"/>
</dbReference>
<organism evidence="1 2">
    <name type="scientific">Coprinopsis cinerea (strain Okayama-7 / 130 / ATCC MYA-4618 / FGSC 9003)</name>
    <name type="common">Inky cap fungus</name>
    <name type="synonym">Hormographiella aspergillata</name>
    <dbReference type="NCBI Taxonomy" id="240176"/>
    <lineage>
        <taxon>Eukaryota</taxon>
        <taxon>Fungi</taxon>
        <taxon>Dikarya</taxon>
        <taxon>Basidiomycota</taxon>
        <taxon>Agaricomycotina</taxon>
        <taxon>Agaricomycetes</taxon>
        <taxon>Agaricomycetidae</taxon>
        <taxon>Agaricales</taxon>
        <taxon>Agaricineae</taxon>
        <taxon>Psathyrellaceae</taxon>
        <taxon>Coprinopsis</taxon>
    </lineage>
</organism>
<proteinExistence type="predicted"/>
<protein>
    <submittedName>
        <fullName evidence="1">Uncharacterized protein</fullName>
    </submittedName>
</protein>
<sequence>MPTLTTKALPRILWFRSHLLLVTPDWTMLRLRPSGRSPRSHWQANQASSTSSQSIEISLTTKMQFDMSPIGIKTVRRLGLFVNGMHVKEIDDWIRCLNIKQPGLDAILSRYLSGLLGSVNGMPSE</sequence>
<dbReference type="HOGENOM" id="CLU_1992522_0_0_1"/>
<evidence type="ECO:0000313" key="2">
    <source>
        <dbReference type="Proteomes" id="UP000001861"/>
    </source>
</evidence>
<dbReference type="EMBL" id="AACS02000008">
    <property type="protein sequence ID" value="EFI27261.1"/>
    <property type="molecule type" value="Genomic_DNA"/>
</dbReference>
<dbReference type="InParanoid" id="D6RPF6"/>
<name>D6RPF6_COPC7</name>
<dbReference type="RefSeq" id="XP_002910755.1">
    <property type="nucleotide sequence ID" value="XM_002910709.1"/>
</dbReference>
<evidence type="ECO:0000313" key="1">
    <source>
        <dbReference type="EMBL" id="EFI27261.1"/>
    </source>
</evidence>
<keyword evidence="2" id="KW-1185">Reference proteome</keyword>
<dbReference type="VEuPathDB" id="FungiDB:CC1G_15089"/>
<dbReference type="GeneID" id="9378276"/>